<reference evidence="2" key="2">
    <citation type="submission" date="2018-03" db="EMBL/GenBank/DDBJ databases">
        <title>The Triticum urartu genome reveals the dynamic nature of wheat genome evolution.</title>
        <authorList>
            <person name="Ling H."/>
            <person name="Ma B."/>
            <person name="Shi X."/>
            <person name="Liu H."/>
            <person name="Dong L."/>
            <person name="Sun H."/>
            <person name="Cao Y."/>
            <person name="Gao Q."/>
            <person name="Zheng S."/>
            <person name="Li Y."/>
            <person name="Yu Y."/>
            <person name="Du H."/>
            <person name="Qi M."/>
            <person name="Li Y."/>
            <person name="Yu H."/>
            <person name="Cui Y."/>
            <person name="Wang N."/>
            <person name="Chen C."/>
            <person name="Wu H."/>
            <person name="Zhao Y."/>
            <person name="Zhang J."/>
            <person name="Li Y."/>
            <person name="Zhou W."/>
            <person name="Zhang B."/>
            <person name="Hu W."/>
            <person name="Eijk M."/>
            <person name="Tang J."/>
            <person name="Witsenboer H."/>
            <person name="Zhao S."/>
            <person name="Li Z."/>
            <person name="Zhang A."/>
            <person name="Wang D."/>
            <person name="Liang C."/>
        </authorList>
    </citation>
    <scope>NUCLEOTIDE SEQUENCE [LARGE SCALE GENOMIC DNA]</scope>
    <source>
        <strain evidence="2">cv. G1812</strain>
    </source>
</reference>
<feature type="compositionally biased region" description="Basic and acidic residues" evidence="1">
    <location>
        <begin position="173"/>
        <end position="182"/>
    </location>
</feature>
<gene>
    <name evidence="2" type="primary">LOC125534335</name>
</gene>
<organism evidence="2 3">
    <name type="scientific">Triticum urartu</name>
    <name type="common">Red wild einkorn</name>
    <name type="synonym">Crithodium urartu</name>
    <dbReference type="NCBI Taxonomy" id="4572"/>
    <lineage>
        <taxon>Eukaryota</taxon>
        <taxon>Viridiplantae</taxon>
        <taxon>Streptophyta</taxon>
        <taxon>Embryophyta</taxon>
        <taxon>Tracheophyta</taxon>
        <taxon>Spermatophyta</taxon>
        <taxon>Magnoliopsida</taxon>
        <taxon>Liliopsida</taxon>
        <taxon>Poales</taxon>
        <taxon>Poaceae</taxon>
        <taxon>BOP clade</taxon>
        <taxon>Pooideae</taxon>
        <taxon>Triticodae</taxon>
        <taxon>Triticeae</taxon>
        <taxon>Triticinae</taxon>
        <taxon>Triticum</taxon>
    </lineage>
</organism>
<dbReference type="Proteomes" id="UP000015106">
    <property type="component" value="Chromosome 2"/>
</dbReference>
<feature type="compositionally biased region" description="Basic residues" evidence="1">
    <location>
        <begin position="99"/>
        <end position="113"/>
    </location>
</feature>
<accession>A0A8R7TNG7</accession>
<dbReference type="EnsemblPlants" id="TuG1812G0200005638.01.T01">
    <property type="protein sequence ID" value="TuG1812G0200005638.01.T01.cds461440"/>
    <property type="gene ID" value="TuG1812G0200005638.01"/>
</dbReference>
<proteinExistence type="predicted"/>
<sequence>MLTLQGMLRQICRRIYSEDVYGNVLAASARTRQQPQTMAGTYTMHKQSLGRSRHGSVGVEVLEQAFPLDRLVAAAAAAALGVPHGVHRRGAPAPAGRARGPRRGRARARRTWRLGHGPGPLRRLAVAEARAAHVDVAVRLLLARDQHERRGRRRRLPAEADERAHVPGGAADGGHEARERRGGGGRTTVAPLSGGGAGAGARELEDLEAVLGDVDAHAAEEVVVEVGGVAGLQLVARQHQRVLVHQRRLQPRRRQPRVPLHGAAHRA</sequence>
<name>A0A8R7TNG7_TRIUA</name>
<reference evidence="2" key="3">
    <citation type="submission" date="2022-06" db="UniProtKB">
        <authorList>
            <consortium name="EnsemblPlants"/>
        </authorList>
    </citation>
    <scope>IDENTIFICATION</scope>
</reference>
<feature type="compositionally biased region" description="Basic residues" evidence="1">
    <location>
        <begin position="245"/>
        <end position="256"/>
    </location>
</feature>
<feature type="compositionally biased region" description="Basic and acidic residues" evidence="1">
    <location>
        <begin position="156"/>
        <end position="165"/>
    </location>
</feature>
<dbReference type="Gramene" id="TuG1812G0200005638.01.T01">
    <property type="protein sequence ID" value="TuG1812G0200005638.01.T01.cds461440"/>
    <property type="gene ID" value="TuG1812G0200005638.01"/>
</dbReference>
<protein>
    <submittedName>
        <fullName evidence="2">Uncharacterized protein</fullName>
    </submittedName>
</protein>
<dbReference type="AlphaFoldDB" id="A0A8R7TNG7"/>
<evidence type="ECO:0000256" key="1">
    <source>
        <dbReference type="SAM" id="MobiDB-lite"/>
    </source>
</evidence>
<feature type="region of interest" description="Disordered" evidence="1">
    <location>
        <begin position="245"/>
        <end position="267"/>
    </location>
</feature>
<evidence type="ECO:0000313" key="3">
    <source>
        <dbReference type="Proteomes" id="UP000015106"/>
    </source>
</evidence>
<reference evidence="3" key="1">
    <citation type="journal article" date="2013" name="Nature">
        <title>Draft genome of the wheat A-genome progenitor Triticum urartu.</title>
        <authorList>
            <person name="Ling H.Q."/>
            <person name="Zhao S."/>
            <person name="Liu D."/>
            <person name="Wang J."/>
            <person name="Sun H."/>
            <person name="Zhang C."/>
            <person name="Fan H."/>
            <person name="Li D."/>
            <person name="Dong L."/>
            <person name="Tao Y."/>
            <person name="Gao C."/>
            <person name="Wu H."/>
            <person name="Li Y."/>
            <person name="Cui Y."/>
            <person name="Guo X."/>
            <person name="Zheng S."/>
            <person name="Wang B."/>
            <person name="Yu K."/>
            <person name="Liang Q."/>
            <person name="Yang W."/>
            <person name="Lou X."/>
            <person name="Chen J."/>
            <person name="Feng M."/>
            <person name="Jian J."/>
            <person name="Zhang X."/>
            <person name="Luo G."/>
            <person name="Jiang Y."/>
            <person name="Liu J."/>
            <person name="Wang Z."/>
            <person name="Sha Y."/>
            <person name="Zhang B."/>
            <person name="Wu H."/>
            <person name="Tang D."/>
            <person name="Shen Q."/>
            <person name="Xue P."/>
            <person name="Zou S."/>
            <person name="Wang X."/>
            <person name="Liu X."/>
            <person name="Wang F."/>
            <person name="Yang Y."/>
            <person name="An X."/>
            <person name="Dong Z."/>
            <person name="Zhang K."/>
            <person name="Zhang X."/>
            <person name="Luo M.C."/>
            <person name="Dvorak J."/>
            <person name="Tong Y."/>
            <person name="Wang J."/>
            <person name="Yang H."/>
            <person name="Li Z."/>
            <person name="Wang D."/>
            <person name="Zhang A."/>
            <person name="Wang J."/>
        </authorList>
    </citation>
    <scope>NUCLEOTIDE SEQUENCE</scope>
    <source>
        <strain evidence="3">cv. G1812</strain>
    </source>
</reference>
<feature type="region of interest" description="Disordered" evidence="1">
    <location>
        <begin position="86"/>
        <end position="116"/>
    </location>
</feature>
<keyword evidence="3" id="KW-1185">Reference proteome</keyword>
<evidence type="ECO:0000313" key="2">
    <source>
        <dbReference type="EnsemblPlants" id="TuG1812G0200005638.01.T01.cds461440"/>
    </source>
</evidence>
<feature type="region of interest" description="Disordered" evidence="1">
    <location>
        <begin position="148"/>
        <end position="199"/>
    </location>
</feature>